<protein>
    <submittedName>
        <fullName evidence="2">Extracellular serine-rich protein</fullName>
    </submittedName>
</protein>
<gene>
    <name evidence="2" type="ORF">PMIN01_08065</name>
</gene>
<dbReference type="Proteomes" id="UP000756921">
    <property type="component" value="Unassembled WGS sequence"/>
</dbReference>
<accession>A0A9P6GDR8</accession>
<dbReference type="AlphaFoldDB" id="A0A9P6GDR8"/>
<dbReference type="OrthoDB" id="2331100at2759"/>
<dbReference type="PANTHER" id="PTHR34883">
    <property type="entry name" value="SERINE-RICH PROTEIN, PUTATIVE-RELATED-RELATED"/>
    <property type="match status" value="1"/>
</dbReference>
<keyword evidence="3" id="KW-1185">Reference proteome</keyword>
<organism evidence="2 3">
    <name type="scientific">Paraphaeosphaeria minitans</name>
    <dbReference type="NCBI Taxonomy" id="565426"/>
    <lineage>
        <taxon>Eukaryota</taxon>
        <taxon>Fungi</taxon>
        <taxon>Dikarya</taxon>
        <taxon>Ascomycota</taxon>
        <taxon>Pezizomycotina</taxon>
        <taxon>Dothideomycetes</taxon>
        <taxon>Pleosporomycetidae</taxon>
        <taxon>Pleosporales</taxon>
        <taxon>Massarineae</taxon>
        <taxon>Didymosphaeriaceae</taxon>
        <taxon>Paraphaeosphaeria</taxon>
    </lineage>
</organism>
<feature type="region of interest" description="Disordered" evidence="1">
    <location>
        <begin position="145"/>
        <end position="173"/>
    </location>
</feature>
<evidence type="ECO:0000313" key="2">
    <source>
        <dbReference type="EMBL" id="KAF9733722.1"/>
    </source>
</evidence>
<dbReference type="SUPFAM" id="SSF49503">
    <property type="entry name" value="Cupredoxins"/>
    <property type="match status" value="1"/>
</dbReference>
<name>A0A9P6GDR8_9PLEO</name>
<dbReference type="InterPro" id="IPR052953">
    <property type="entry name" value="Ser-rich/MCO-related"/>
</dbReference>
<feature type="compositionally biased region" description="Basic and acidic residues" evidence="1">
    <location>
        <begin position="145"/>
        <end position="154"/>
    </location>
</feature>
<feature type="compositionally biased region" description="Low complexity" evidence="1">
    <location>
        <begin position="157"/>
        <end position="172"/>
    </location>
</feature>
<evidence type="ECO:0000256" key="1">
    <source>
        <dbReference type="SAM" id="MobiDB-lite"/>
    </source>
</evidence>
<proteinExistence type="predicted"/>
<sequence>MFSLSPPRPAYDRQWANHSISWNSTCTPSSKLVNTNSSSQIVEIVVGAAGQLAFNPNSVSVTPGTTLRFDFLGLNHTLTQSSSASLCHNSSGVDTGFQQFNPQNVSGTFLVDYLVESDRPQWFYCAQNEPISHCQSGMVFSVNPSDDRYERANETRSSGSPSSSAPPVTSRPMASLCTNVPLSASPNKTVSSDGTASLTFQPYPTIIAPDLSNNARRLTYALPLIAGLLFMAII</sequence>
<comment type="caution">
    <text evidence="2">The sequence shown here is derived from an EMBL/GenBank/DDBJ whole genome shotgun (WGS) entry which is preliminary data.</text>
</comment>
<dbReference type="CDD" id="cd00920">
    <property type="entry name" value="Cupredoxin"/>
    <property type="match status" value="1"/>
</dbReference>
<evidence type="ECO:0000313" key="3">
    <source>
        <dbReference type="Proteomes" id="UP000756921"/>
    </source>
</evidence>
<dbReference type="EMBL" id="WJXW01000008">
    <property type="protein sequence ID" value="KAF9733722.1"/>
    <property type="molecule type" value="Genomic_DNA"/>
</dbReference>
<dbReference type="Gene3D" id="2.60.40.420">
    <property type="entry name" value="Cupredoxins - blue copper proteins"/>
    <property type="match status" value="1"/>
</dbReference>
<reference evidence="2" key="1">
    <citation type="journal article" date="2020" name="Mol. Plant Microbe Interact.">
        <title>Genome Sequence of the Biocontrol Agent Coniothyrium minitans strain Conio (IMI 134523).</title>
        <authorList>
            <person name="Patel D."/>
            <person name="Shittu T.A."/>
            <person name="Baroncelli R."/>
            <person name="Muthumeenakshi S."/>
            <person name="Osborne T.H."/>
            <person name="Janganan T.K."/>
            <person name="Sreenivasaprasad S."/>
        </authorList>
    </citation>
    <scope>NUCLEOTIDE SEQUENCE</scope>
    <source>
        <strain evidence="2">Conio</strain>
    </source>
</reference>
<dbReference type="PANTHER" id="PTHR34883:SF16">
    <property type="entry name" value="RICH PROTEIN, PUTATIVE-RELATED"/>
    <property type="match status" value="1"/>
</dbReference>
<dbReference type="InterPro" id="IPR008972">
    <property type="entry name" value="Cupredoxin"/>
</dbReference>